<dbReference type="AlphaFoldDB" id="A0A914WN97"/>
<dbReference type="SUPFAM" id="SSF50249">
    <property type="entry name" value="Nucleic acid-binding proteins"/>
    <property type="match status" value="1"/>
</dbReference>
<dbReference type="InterPro" id="IPR050437">
    <property type="entry name" value="Ribos_protein_bS1-like"/>
</dbReference>
<comment type="function">
    <text evidence="1">Associates with the EF-Tu.GDP complex and induces the exchange of GDP to GTP. It remains bound to the aminoacyl-tRNA.EF-Tu.GTP complex up to the GTP hydrolysis stage on the ribosome.</text>
</comment>
<dbReference type="Pfam" id="PF17674">
    <property type="entry name" value="HHH_9"/>
    <property type="match status" value="1"/>
</dbReference>
<dbReference type="PANTHER" id="PTHR10724:SF10">
    <property type="entry name" value="S1 RNA-BINDING DOMAIN-CONTAINING PROTEIN 1"/>
    <property type="match status" value="1"/>
</dbReference>
<dbReference type="InterPro" id="IPR012340">
    <property type="entry name" value="NA-bd_OB-fold"/>
</dbReference>
<dbReference type="GO" id="GO:0005737">
    <property type="term" value="C:cytoplasm"/>
    <property type="evidence" value="ECO:0007669"/>
    <property type="project" value="UniProtKB-ARBA"/>
</dbReference>
<dbReference type="PROSITE" id="PS50126">
    <property type="entry name" value="S1"/>
    <property type="match status" value="1"/>
</dbReference>
<evidence type="ECO:0000313" key="3">
    <source>
        <dbReference type="Proteomes" id="UP000887566"/>
    </source>
</evidence>
<dbReference type="InterPro" id="IPR003029">
    <property type="entry name" value="S1_domain"/>
</dbReference>
<dbReference type="GO" id="GO:0003735">
    <property type="term" value="F:structural constituent of ribosome"/>
    <property type="evidence" value="ECO:0007669"/>
    <property type="project" value="TreeGrafter"/>
</dbReference>
<dbReference type="InterPro" id="IPR010994">
    <property type="entry name" value="RuvA_2-like"/>
</dbReference>
<dbReference type="Proteomes" id="UP000887566">
    <property type="component" value="Unplaced"/>
</dbReference>
<dbReference type="Gene3D" id="2.40.50.140">
    <property type="entry name" value="Nucleic acid-binding proteins"/>
    <property type="match status" value="1"/>
</dbReference>
<dbReference type="GO" id="GO:0003729">
    <property type="term" value="F:mRNA binding"/>
    <property type="evidence" value="ECO:0007669"/>
    <property type="project" value="UniProtKB-ARBA"/>
</dbReference>
<dbReference type="InterPro" id="IPR012337">
    <property type="entry name" value="RNaseH-like_sf"/>
</dbReference>
<dbReference type="SMART" id="SM00316">
    <property type="entry name" value="S1"/>
    <property type="match status" value="1"/>
</dbReference>
<proteinExistence type="predicted"/>
<evidence type="ECO:0000259" key="2">
    <source>
        <dbReference type="PROSITE" id="PS50126"/>
    </source>
</evidence>
<keyword evidence="3" id="KW-1185">Reference proteome</keyword>
<dbReference type="GO" id="GO:0006412">
    <property type="term" value="P:translation"/>
    <property type="evidence" value="ECO:0007669"/>
    <property type="project" value="TreeGrafter"/>
</dbReference>
<dbReference type="SUPFAM" id="SSF53098">
    <property type="entry name" value="Ribonuclease H-like"/>
    <property type="match status" value="1"/>
</dbReference>
<accession>A0A914WN97</accession>
<dbReference type="Gene3D" id="1.10.3500.10">
    <property type="entry name" value="Tex N-terminal region-like"/>
    <property type="match status" value="1"/>
</dbReference>
<dbReference type="PANTHER" id="PTHR10724">
    <property type="entry name" value="30S RIBOSOMAL PROTEIN S1"/>
    <property type="match status" value="1"/>
</dbReference>
<dbReference type="Pfam" id="PF12836">
    <property type="entry name" value="HHH_3"/>
    <property type="match status" value="1"/>
</dbReference>
<dbReference type="WBParaSite" id="PSAMB.scaffold4369size14874.g24173.t1">
    <property type="protein sequence ID" value="PSAMB.scaffold4369size14874.g24173.t1"/>
    <property type="gene ID" value="PSAMB.scaffold4369size14874.g24173"/>
</dbReference>
<dbReference type="Gene3D" id="1.10.150.310">
    <property type="entry name" value="Tex RuvX-like domain-like"/>
    <property type="match status" value="1"/>
</dbReference>
<dbReference type="Gene3D" id="3.30.420.140">
    <property type="entry name" value="YqgF/RNase H-like domain"/>
    <property type="match status" value="1"/>
</dbReference>
<feature type="domain" description="S1 motif" evidence="2">
    <location>
        <begin position="241"/>
        <end position="310"/>
    </location>
</feature>
<protein>
    <submittedName>
        <fullName evidence="4">S1 motif domain-containing protein</fullName>
    </submittedName>
</protein>
<reference evidence="4" key="1">
    <citation type="submission" date="2022-11" db="UniProtKB">
        <authorList>
            <consortium name="WormBaseParasite"/>
        </authorList>
    </citation>
    <scope>IDENTIFICATION</scope>
</reference>
<dbReference type="InterPro" id="IPR041692">
    <property type="entry name" value="HHH_9"/>
</dbReference>
<evidence type="ECO:0000313" key="4">
    <source>
        <dbReference type="WBParaSite" id="PSAMB.scaffold4369size14874.g24173.t1"/>
    </source>
</evidence>
<dbReference type="InterPro" id="IPR037027">
    <property type="entry name" value="YqgF/RNaseH-like_dom_sf"/>
</dbReference>
<evidence type="ECO:0000256" key="1">
    <source>
        <dbReference type="ARBA" id="ARBA00025453"/>
    </source>
</evidence>
<organism evidence="3 4">
    <name type="scientific">Plectus sambesii</name>
    <dbReference type="NCBI Taxonomy" id="2011161"/>
    <lineage>
        <taxon>Eukaryota</taxon>
        <taxon>Metazoa</taxon>
        <taxon>Ecdysozoa</taxon>
        <taxon>Nematoda</taxon>
        <taxon>Chromadorea</taxon>
        <taxon>Plectida</taxon>
        <taxon>Plectina</taxon>
        <taxon>Plectoidea</taxon>
        <taxon>Plectidae</taxon>
        <taxon>Plectus</taxon>
    </lineage>
</organism>
<dbReference type="FunFam" id="2.40.50.140:FF:000051">
    <property type="entry name" value="RNA-binding transcriptional accessory protein"/>
    <property type="match status" value="1"/>
</dbReference>
<sequence>MNEAPAVLTAFLDLTIKLSNLVSIARRLQDPLAEYVKIEPSHLGVGMYQHSINEKDLDKALDLVVRECVSYVGVDVNTASQELLEKVSGLNSTIAKNVLLGRAEIGRFQSREELMLVRGIDSQVFEQCAGFINVYQNESISNRAKVPYQSLDATMVHPESYDLAKKIISFVGYGLADVGTNDFCNAVDQNKIQIARYFETRPHVESVIEALSRPLHYDMRKGRMGAIFRQSCRTIQDLADGMSLTGVVNNVTDFGAFVDIGVGINGLIHLSALPKNSTDDIHMLLQINCHVDVTVSNVDIVRDKIGLRLNAINGIPLQM</sequence>
<dbReference type="InterPro" id="IPR023323">
    <property type="entry name" value="Tex-like_dom_sf"/>
</dbReference>
<dbReference type="SUPFAM" id="SSF47781">
    <property type="entry name" value="RuvA domain 2-like"/>
    <property type="match status" value="2"/>
</dbReference>
<dbReference type="Pfam" id="PF00575">
    <property type="entry name" value="S1"/>
    <property type="match status" value="1"/>
</dbReference>
<dbReference type="GO" id="GO:0006139">
    <property type="term" value="P:nucleobase-containing compound metabolic process"/>
    <property type="evidence" value="ECO:0007669"/>
    <property type="project" value="InterPro"/>
</dbReference>
<name>A0A914WN97_9BILA</name>